<keyword evidence="2" id="KW-1185">Reference proteome</keyword>
<name>A0A0U1LPP0_TALIS</name>
<sequence length="206" mass="24218">MNERFDKLENEMARMRAEGETTRNQMAIIRSSELLKYLPFEKQVDSYVRNELVHGGDVRHDLRFLKSVGKEFLRAQGLHIADLENAFEKRYGNPPKYFNTKDFPPAIEWIINIKSSLEHLRVWKDVDEQYVAKRDRLKSDCDRVIRLWFGPAKGLPYSIEDANLVRDRICKEYDSTIVSMQDARAAKRGGERKREIVMEGEDVKQH</sequence>
<dbReference type="EMBL" id="CVMT01000001">
    <property type="protein sequence ID" value="CRG84156.1"/>
    <property type="molecule type" value="Genomic_DNA"/>
</dbReference>
<organism evidence="1 2">
    <name type="scientific">Talaromyces islandicus</name>
    <name type="common">Penicillium islandicum</name>
    <dbReference type="NCBI Taxonomy" id="28573"/>
    <lineage>
        <taxon>Eukaryota</taxon>
        <taxon>Fungi</taxon>
        <taxon>Dikarya</taxon>
        <taxon>Ascomycota</taxon>
        <taxon>Pezizomycotina</taxon>
        <taxon>Eurotiomycetes</taxon>
        <taxon>Eurotiomycetidae</taxon>
        <taxon>Eurotiales</taxon>
        <taxon>Trichocomaceae</taxon>
        <taxon>Talaromyces</taxon>
        <taxon>Talaromyces sect. Islandici</taxon>
    </lineage>
</organism>
<gene>
    <name evidence="1" type="ORF">PISL3812_01479</name>
</gene>
<dbReference type="Proteomes" id="UP000054383">
    <property type="component" value="Unassembled WGS sequence"/>
</dbReference>
<proteinExistence type="predicted"/>
<protein>
    <submittedName>
        <fullName evidence="1">Uncharacterized protein</fullName>
    </submittedName>
</protein>
<evidence type="ECO:0000313" key="2">
    <source>
        <dbReference type="Proteomes" id="UP000054383"/>
    </source>
</evidence>
<reference evidence="1 2" key="1">
    <citation type="submission" date="2015-04" db="EMBL/GenBank/DDBJ databases">
        <authorList>
            <person name="Syromyatnikov M.Y."/>
            <person name="Popov V.N."/>
        </authorList>
    </citation>
    <scope>NUCLEOTIDE SEQUENCE [LARGE SCALE GENOMIC DNA]</scope>
    <source>
        <strain evidence="1">WF-38-12</strain>
    </source>
</reference>
<accession>A0A0U1LPP0</accession>
<dbReference type="AlphaFoldDB" id="A0A0U1LPP0"/>
<evidence type="ECO:0000313" key="1">
    <source>
        <dbReference type="EMBL" id="CRG84156.1"/>
    </source>
</evidence>